<dbReference type="Gene3D" id="1.20.5.170">
    <property type="match status" value="1"/>
</dbReference>
<dbReference type="Proteomes" id="UP001206331">
    <property type="component" value="Unassembled WGS sequence"/>
</dbReference>
<name>A0ABT1WT69_ACTSU</name>
<dbReference type="RefSeq" id="WP_257175250.1">
    <property type="nucleotide sequence ID" value="NZ_JAJUOY010000007.1"/>
</dbReference>
<gene>
    <name evidence="1" type="ORF">LZL92_03125</name>
</gene>
<reference evidence="1 2" key="1">
    <citation type="submission" date="2021-12" db="EMBL/GenBank/DDBJ databases">
        <title>Identification and characterization of A. suis stains in western Canada.</title>
        <authorList>
            <person name="Kulathunga D.G.R.S."/>
            <person name="De Oliveira Costa M."/>
        </authorList>
    </citation>
    <scope>NUCLEOTIDE SEQUENCE [LARGE SCALE GENOMIC DNA]</scope>
    <source>
        <strain evidence="1 2">18_292</strain>
    </source>
</reference>
<dbReference type="Pfam" id="PF07352">
    <property type="entry name" value="Phage_Mu_Gam"/>
    <property type="match status" value="1"/>
</dbReference>
<protein>
    <submittedName>
        <fullName evidence="1">Host-nuclease inhibitor Gam family protein</fullName>
    </submittedName>
</protein>
<organism evidence="1 2">
    <name type="scientific">Actinobacillus suis</name>
    <dbReference type="NCBI Taxonomy" id="716"/>
    <lineage>
        <taxon>Bacteria</taxon>
        <taxon>Pseudomonadati</taxon>
        <taxon>Pseudomonadota</taxon>
        <taxon>Gammaproteobacteria</taxon>
        <taxon>Pasteurellales</taxon>
        <taxon>Pasteurellaceae</taxon>
        <taxon>Actinobacillus</taxon>
    </lineage>
</organism>
<sequence length="176" mass="20098">MAKQPTRNRMKSATQTAIYQSRDEVQSAIKEIGDKQRELLRLSTEMNDELAAISERYAPLVEEIKDQLKPIQKGVQMWCEVHRNDLTDNGKCKTGSFLTGEVQWRIKPPSVSVRNAESVIEVLENFGLHEFIRTKQEVNKEAVLANPQAVSKIEGINIRSGEEEFIIKPFEQEIKS</sequence>
<keyword evidence="2" id="KW-1185">Reference proteome</keyword>
<proteinExistence type="predicted"/>
<accession>A0ABT1WT69</accession>
<evidence type="ECO:0000313" key="2">
    <source>
        <dbReference type="Proteomes" id="UP001206331"/>
    </source>
</evidence>
<comment type="caution">
    <text evidence="1">The sequence shown here is derived from an EMBL/GenBank/DDBJ whole genome shotgun (WGS) entry which is preliminary data.</text>
</comment>
<dbReference type="SUPFAM" id="SSF161266">
    <property type="entry name" value="Gam-like"/>
    <property type="match status" value="1"/>
</dbReference>
<dbReference type="EMBL" id="JAJUPA010000002">
    <property type="protein sequence ID" value="MCQ9629266.1"/>
    <property type="molecule type" value="Genomic_DNA"/>
</dbReference>
<dbReference type="InterPro" id="IPR009951">
    <property type="entry name" value="Host-nuc_inhib_Gam"/>
</dbReference>
<evidence type="ECO:0000313" key="1">
    <source>
        <dbReference type="EMBL" id="MCQ9629266.1"/>
    </source>
</evidence>